<gene>
    <name evidence="2" type="ORF">QP858_07945</name>
</gene>
<organism evidence="2 3">
    <name type="scientific">Trueperella bernardiae</name>
    <dbReference type="NCBI Taxonomy" id="59561"/>
    <lineage>
        <taxon>Bacteria</taxon>
        <taxon>Bacillati</taxon>
        <taxon>Actinomycetota</taxon>
        <taxon>Actinomycetes</taxon>
        <taxon>Actinomycetales</taxon>
        <taxon>Actinomycetaceae</taxon>
        <taxon>Trueperella</taxon>
    </lineage>
</organism>
<reference evidence="2" key="1">
    <citation type="submission" date="2023-05" db="EMBL/GenBank/DDBJ databases">
        <title>Genomic Catalog of Human Bladder Bacteria.</title>
        <authorList>
            <person name="Du J."/>
        </authorList>
    </citation>
    <scope>NUCLEOTIDE SEQUENCE</scope>
    <source>
        <strain evidence="2">UMB1304A</strain>
    </source>
</reference>
<dbReference type="Proteomes" id="UP001225576">
    <property type="component" value="Unassembled WGS sequence"/>
</dbReference>
<keyword evidence="1" id="KW-1133">Transmembrane helix</keyword>
<sequence length="58" mass="6457">MTVRRSTAYTIILGCYTAVLAVLGASLWMRDEWPAWAGLILFTVLCMLSAVLITLNEH</sequence>
<evidence type="ECO:0000313" key="2">
    <source>
        <dbReference type="EMBL" id="MDK8602385.1"/>
    </source>
</evidence>
<feature type="transmembrane region" description="Helical" evidence="1">
    <location>
        <begin position="7"/>
        <end position="29"/>
    </location>
</feature>
<dbReference type="EMBL" id="JASPDQ010000020">
    <property type="protein sequence ID" value="MDK8602385.1"/>
    <property type="molecule type" value="Genomic_DNA"/>
</dbReference>
<dbReference type="AlphaFoldDB" id="A0AAW6ZKX1"/>
<keyword evidence="1" id="KW-0472">Membrane</keyword>
<evidence type="ECO:0000256" key="1">
    <source>
        <dbReference type="SAM" id="Phobius"/>
    </source>
</evidence>
<keyword evidence="1" id="KW-0812">Transmembrane</keyword>
<protein>
    <submittedName>
        <fullName evidence="2">Uncharacterized protein</fullName>
    </submittedName>
</protein>
<feature type="transmembrane region" description="Helical" evidence="1">
    <location>
        <begin position="35"/>
        <end position="55"/>
    </location>
</feature>
<name>A0AAW6ZKX1_9ACTO</name>
<comment type="caution">
    <text evidence="2">The sequence shown here is derived from an EMBL/GenBank/DDBJ whole genome shotgun (WGS) entry which is preliminary data.</text>
</comment>
<accession>A0AAW6ZKX1</accession>
<proteinExistence type="predicted"/>
<evidence type="ECO:0000313" key="3">
    <source>
        <dbReference type="Proteomes" id="UP001225576"/>
    </source>
</evidence>